<name>A0A101PP46_STRCK</name>
<proteinExistence type="predicted"/>
<sequence>MEEQVWSCDFCDMAVIELYSVIRFPMEGNEHIAVRREQTFISRVWPVREPCPLSQDAPDEVCDLFLEAG</sequence>
<gene>
    <name evidence="1" type="ORF">AQJ11_43840</name>
</gene>
<evidence type="ECO:0000313" key="1">
    <source>
        <dbReference type="EMBL" id="KUN15095.1"/>
    </source>
</evidence>
<keyword evidence="2" id="KW-1185">Reference proteome</keyword>
<comment type="caution">
    <text evidence="1">The sequence shown here is derived from an EMBL/GenBank/DDBJ whole genome shotgun (WGS) entry which is preliminary data.</text>
</comment>
<dbReference type="AlphaFoldDB" id="A0A101PP46"/>
<reference evidence="1 2" key="1">
    <citation type="submission" date="2015-10" db="EMBL/GenBank/DDBJ databases">
        <title>Draft genome sequence of Streptomyces corchorusii DSM 40340, type strain for the species Streptomyces corchorusii.</title>
        <authorList>
            <person name="Ruckert C."/>
            <person name="Winkler A."/>
            <person name="Kalinowski J."/>
            <person name="Kampfer P."/>
            <person name="Glaeser S."/>
        </authorList>
    </citation>
    <scope>NUCLEOTIDE SEQUENCE [LARGE SCALE GENOMIC DNA]</scope>
    <source>
        <strain evidence="1 2">DSM 40340</strain>
    </source>
</reference>
<protein>
    <submittedName>
        <fullName evidence="1">Uncharacterized protein</fullName>
    </submittedName>
</protein>
<dbReference type="Proteomes" id="UP000053398">
    <property type="component" value="Unassembled WGS sequence"/>
</dbReference>
<evidence type="ECO:0000313" key="2">
    <source>
        <dbReference type="Proteomes" id="UP000053398"/>
    </source>
</evidence>
<organism evidence="1 2">
    <name type="scientific">Streptomyces corchorusii</name>
    <name type="common">Streptomyces chibaensis</name>
    <dbReference type="NCBI Taxonomy" id="1903"/>
    <lineage>
        <taxon>Bacteria</taxon>
        <taxon>Bacillati</taxon>
        <taxon>Actinomycetota</taxon>
        <taxon>Actinomycetes</taxon>
        <taxon>Kitasatosporales</taxon>
        <taxon>Streptomycetaceae</taxon>
        <taxon>Streptomyces</taxon>
    </lineage>
</organism>
<accession>A0A101PP46</accession>
<dbReference type="EMBL" id="LMWP01000074">
    <property type="protein sequence ID" value="KUN15095.1"/>
    <property type="molecule type" value="Genomic_DNA"/>
</dbReference>